<dbReference type="InterPro" id="IPR036680">
    <property type="entry name" value="SPOR-like_sf"/>
</dbReference>
<evidence type="ECO:0000256" key="2">
    <source>
        <dbReference type="SAM" id="Phobius"/>
    </source>
</evidence>
<dbReference type="Gene3D" id="3.30.70.1070">
    <property type="entry name" value="Sporulation related repeat"/>
    <property type="match status" value="1"/>
</dbReference>
<gene>
    <name evidence="3" type="ORF">GCM10009092_44850</name>
</gene>
<name>A0ABP3HNT4_9ALTE</name>
<protein>
    <recommendedName>
        <fullName evidence="5">SPOR domain-containing protein</fullName>
    </recommendedName>
</protein>
<feature type="region of interest" description="Disordered" evidence="1">
    <location>
        <begin position="304"/>
        <end position="331"/>
    </location>
</feature>
<accession>A0ABP3HNT4</accession>
<feature type="region of interest" description="Disordered" evidence="1">
    <location>
        <begin position="245"/>
        <end position="266"/>
    </location>
</feature>
<reference evidence="4" key="1">
    <citation type="journal article" date="2019" name="Int. J. Syst. Evol. Microbiol.">
        <title>The Global Catalogue of Microorganisms (GCM) 10K type strain sequencing project: providing services to taxonomists for standard genome sequencing and annotation.</title>
        <authorList>
            <consortium name="The Broad Institute Genomics Platform"/>
            <consortium name="The Broad Institute Genome Sequencing Center for Infectious Disease"/>
            <person name="Wu L."/>
            <person name="Ma J."/>
        </authorList>
    </citation>
    <scope>NUCLEOTIDE SEQUENCE [LARGE SCALE GENOMIC DNA]</scope>
    <source>
        <strain evidence="4">JCM 13378</strain>
    </source>
</reference>
<comment type="caution">
    <text evidence="3">The sequence shown here is derived from an EMBL/GenBank/DDBJ whole genome shotgun (WGS) entry which is preliminary data.</text>
</comment>
<evidence type="ECO:0008006" key="5">
    <source>
        <dbReference type="Google" id="ProtNLM"/>
    </source>
</evidence>
<proteinExistence type="predicted"/>
<organism evidence="3 4">
    <name type="scientific">Bowmanella denitrificans</name>
    <dbReference type="NCBI Taxonomy" id="366582"/>
    <lineage>
        <taxon>Bacteria</taxon>
        <taxon>Pseudomonadati</taxon>
        <taxon>Pseudomonadota</taxon>
        <taxon>Gammaproteobacteria</taxon>
        <taxon>Alteromonadales</taxon>
        <taxon>Alteromonadaceae</taxon>
        <taxon>Bowmanella</taxon>
    </lineage>
</organism>
<keyword evidence="2" id="KW-0472">Membrane</keyword>
<keyword evidence="4" id="KW-1185">Reference proteome</keyword>
<sequence>MHKAYQDLHKRLSHLTSFVSGMIVLAAEGEGHQQAFAGEFLASQGSDCNLAYIKATAGKEAASYRQQLASQLMGNISLDARRPLNHSLMKLLERDPQPVLIFITGANHLPVELILELWNTVQQLSEQQFCVVLVGSNDWASYAQQKLPGPGQPVLLTHDFAGLESVSGSELDRLIAEKRKAFNARLAARNAPPMEKARSALQSGWMKVALSLIFVVSFVGLMAFLYRDSLSSIWLQSSQIVKDSSAPIDKAQKDKQATSDALSDSVTTDVPVAEDIQLASVSAVETLPDKSSQADELVSDWQSQLEKMQPAEESVESEPPGIQPESDASLTEPVQVVAPPVQQPDMESARIADQAGSVPAQSAFAWDEEKLLALPPDTYLLQLSAASDVTVLNGFIQANQLAPSTWRYQTLRYGGPWYVLLAGESFASLALARAAVSGLPQVVQRENPFAKTAKQVQEEIQRTAAQ</sequence>
<keyword evidence="2" id="KW-0812">Transmembrane</keyword>
<feature type="transmembrane region" description="Helical" evidence="2">
    <location>
        <begin position="204"/>
        <end position="226"/>
    </location>
</feature>
<evidence type="ECO:0000313" key="3">
    <source>
        <dbReference type="EMBL" id="GAA0375655.1"/>
    </source>
</evidence>
<dbReference type="RefSeq" id="WP_343847605.1">
    <property type="nucleotide sequence ID" value="NZ_BAAAEI010000031.1"/>
</dbReference>
<keyword evidence="2" id="KW-1133">Transmembrane helix</keyword>
<dbReference type="EMBL" id="BAAAEI010000031">
    <property type="protein sequence ID" value="GAA0375655.1"/>
    <property type="molecule type" value="Genomic_DNA"/>
</dbReference>
<dbReference type="Proteomes" id="UP001501757">
    <property type="component" value="Unassembled WGS sequence"/>
</dbReference>
<evidence type="ECO:0000313" key="4">
    <source>
        <dbReference type="Proteomes" id="UP001501757"/>
    </source>
</evidence>
<evidence type="ECO:0000256" key="1">
    <source>
        <dbReference type="SAM" id="MobiDB-lite"/>
    </source>
</evidence>